<accession>A0A0D9Y7F2</accession>
<feature type="region of interest" description="Disordered" evidence="2">
    <location>
        <begin position="70"/>
        <end position="127"/>
    </location>
</feature>
<proteinExistence type="predicted"/>
<dbReference type="PANTHER" id="PTHR22814:SF320">
    <property type="entry name" value="OS01G0309800 PROTEIN"/>
    <property type="match status" value="1"/>
</dbReference>
<evidence type="ECO:0000313" key="4">
    <source>
        <dbReference type="EnsemblPlants" id="OGLUM01G14580.1"/>
    </source>
</evidence>
<dbReference type="Pfam" id="PF00403">
    <property type="entry name" value="HMA"/>
    <property type="match status" value="1"/>
</dbReference>
<dbReference type="SUPFAM" id="SSF55008">
    <property type="entry name" value="HMA, heavy metal-associated domain"/>
    <property type="match status" value="1"/>
</dbReference>
<reference evidence="4" key="2">
    <citation type="submission" date="2015-04" db="UniProtKB">
        <authorList>
            <consortium name="EnsemblPlants"/>
        </authorList>
    </citation>
    <scope>IDENTIFICATION</scope>
</reference>
<feature type="region of interest" description="Disordered" evidence="2">
    <location>
        <begin position="232"/>
        <end position="251"/>
    </location>
</feature>
<feature type="compositionally biased region" description="Polar residues" evidence="2">
    <location>
        <begin position="234"/>
        <end position="251"/>
    </location>
</feature>
<dbReference type="InterPro" id="IPR006121">
    <property type="entry name" value="HMA_dom"/>
</dbReference>
<evidence type="ECO:0000256" key="2">
    <source>
        <dbReference type="SAM" id="MobiDB-lite"/>
    </source>
</evidence>
<evidence type="ECO:0000313" key="5">
    <source>
        <dbReference type="Proteomes" id="UP000026961"/>
    </source>
</evidence>
<sequence>MAAESETPRITELHVRMDCNGCEHKIRKTLRAIDGVSEVYVDAASQKVTVVGIADPERIVKAIRKTKRVPTIFSHTDPAAPPPPPAEGEAATPPADTPPPEEAPGAEPAPSEAAPPAAAEAVQAAAPPATDATVIHMVHDYPYTHDHHHGHGHGHHLFGRDHWPASHHPAGGMVSYGGGAPYYAAHSYSHRASPYVSEYGYVGSPAHHEGGRFYSSHDYYYPAAAAGRGKGDGSQITSMFSDENPNACTIS</sequence>
<feature type="domain" description="HMA" evidence="3">
    <location>
        <begin position="8"/>
        <end position="71"/>
    </location>
</feature>
<dbReference type="Gene3D" id="3.30.70.100">
    <property type="match status" value="1"/>
</dbReference>
<dbReference type="eggNOG" id="KOG1603">
    <property type="taxonomic scope" value="Eukaryota"/>
</dbReference>
<dbReference type="InterPro" id="IPR036163">
    <property type="entry name" value="HMA_dom_sf"/>
</dbReference>
<dbReference type="GO" id="GO:0046872">
    <property type="term" value="F:metal ion binding"/>
    <property type="evidence" value="ECO:0007669"/>
    <property type="project" value="UniProtKB-KW"/>
</dbReference>
<protein>
    <recommendedName>
        <fullName evidence="3">HMA domain-containing protein</fullName>
    </recommendedName>
</protein>
<reference evidence="4" key="3">
    <citation type="submission" date="2018-05" db="EMBL/GenBank/DDBJ databases">
        <title>OgluRS3 (Oryza glumaepatula Reference Sequence Version 3).</title>
        <authorList>
            <person name="Zhang J."/>
            <person name="Kudrna D."/>
            <person name="Lee S."/>
            <person name="Talag J."/>
            <person name="Welchert J."/>
            <person name="Wing R.A."/>
        </authorList>
    </citation>
    <scope>NUCLEOTIDE SEQUENCE [LARGE SCALE GENOMIC DNA]</scope>
</reference>
<keyword evidence="5" id="KW-1185">Reference proteome</keyword>
<evidence type="ECO:0000256" key="1">
    <source>
        <dbReference type="ARBA" id="ARBA00022723"/>
    </source>
</evidence>
<keyword evidence="1" id="KW-0479">Metal-binding</keyword>
<dbReference type="HOGENOM" id="CLU_061678_0_0_1"/>
<dbReference type="Proteomes" id="UP000026961">
    <property type="component" value="Chromosome 1"/>
</dbReference>
<organism evidence="4">
    <name type="scientific">Oryza glumipatula</name>
    <dbReference type="NCBI Taxonomy" id="40148"/>
    <lineage>
        <taxon>Eukaryota</taxon>
        <taxon>Viridiplantae</taxon>
        <taxon>Streptophyta</taxon>
        <taxon>Embryophyta</taxon>
        <taxon>Tracheophyta</taxon>
        <taxon>Spermatophyta</taxon>
        <taxon>Magnoliopsida</taxon>
        <taxon>Liliopsida</taxon>
        <taxon>Poales</taxon>
        <taxon>Poaceae</taxon>
        <taxon>BOP clade</taxon>
        <taxon>Oryzoideae</taxon>
        <taxon>Oryzeae</taxon>
        <taxon>Oryzinae</taxon>
        <taxon>Oryza</taxon>
    </lineage>
</organism>
<dbReference type="Gramene" id="OGLUM01G14580.1">
    <property type="protein sequence ID" value="OGLUM01G14580.1"/>
    <property type="gene ID" value="OGLUM01G14580"/>
</dbReference>
<dbReference type="EnsemblPlants" id="OGLUM01G14580.1">
    <property type="protein sequence ID" value="OGLUM01G14580.1"/>
    <property type="gene ID" value="OGLUM01G14580"/>
</dbReference>
<dbReference type="PANTHER" id="PTHR22814">
    <property type="entry name" value="COPPER TRANSPORT PROTEIN ATOX1-RELATED"/>
    <property type="match status" value="1"/>
</dbReference>
<evidence type="ECO:0000259" key="3">
    <source>
        <dbReference type="PROSITE" id="PS50846"/>
    </source>
</evidence>
<dbReference type="PROSITE" id="PS50846">
    <property type="entry name" value="HMA_2"/>
    <property type="match status" value="1"/>
</dbReference>
<dbReference type="STRING" id="40148.A0A0D9Y7F2"/>
<feature type="compositionally biased region" description="Low complexity" evidence="2">
    <location>
        <begin position="103"/>
        <end position="127"/>
    </location>
</feature>
<dbReference type="CDD" id="cd00371">
    <property type="entry name" value="HMA"/>
    <property type="match status" value="1"/>
</dbReference>
<dbReference type="AlphaFoldDB" id="A0A0D9Y7F2"/>
<reference evidence="4" key="1">
    <citation type="submission" date="2013-08" db="EMBL/GenBank/DDBJ databases">
        <title>Oryza genome evolution.</title>
        <authorList>
            <person name="Wing R.A."/>
            <person name="Panaud O."/>
            <person name="Oliveira A.C."/>
        </authorList>
    </citation>
    <scope>NUCLEOTIDE SEQUENCE</scope>
</reference>
<name>A0A0D9Y7F2_9ORYZ</name>